<keyword evidence="6" id="KW-0411">Iron-sulfur</keyword>
<dbReference type="Gene3D" id="3.20.20.70">
    <property type="entry name" value="Aldolase class I"/>
    <property type="match status" value="1"/>
</dbReference>
<evidence type="ECO:0000313" key="8">
    <source>
        <dbReference type="EMBL" id="QDR83225.1"/>
    </source>
</evidence>
<dbReference type="GO" id="GO:0046872">
    <property type="term" value="F:metal ion binding"/>
    <property type="evidence" value="ECO:0007669"/>
    <property type="project" value="UniProtKB-KW"/>
</dbReference>
<dbReference type="SFLD" id="SFLDG01066">
    <property type="entry name" value="organic_radical-activating_enz"/>
    <property type="match status" value="1"/>
</dbReference>
<organism evidence="8 9">
    <name type="scientific">Sporomusa termitida</name>
    <dbReference type="NCBI Taxonomy" id="2377"/>
    <lineage>
        <taxon>Bacteria</taxon>
        <taxon>Bacillati</taxon>
        <taxon>Bacillota</taxon>
        <taxon>Negativicutes</taxon>
        <taxon>Selenomonadales</taxon>
        <taxon>Sporomusaceae</taxon>
        <taxon>Sporomusa</taxon>
    </lineage>
</organism>
<dbReference type="InterPro" id="IPR007197">
    <property type="entry name" value="rSAM"/>
</dbReference>
<keyword evidence="3" id="KW-0949">S-adenosyl-L-methionine</keyword>
<evidence type="ECO:0000256" key="3">
    <source>
        <dbReference type="ARBA" id="ARBA00022691"/>
    </source>
</evidence>
<dbReference type="InterPro" id="IPR013785">
    <property type="entry name" value="Aldolase_TIM"/>
</dbReference>
<dbReference type="EMBL" id="CP036259">
    <property type="protein sequence ID" value="QDR83225.1"/>
    <property type="molecule type" value="Genomic_DNA"/>
</dbReference>
<protein>
    <recommendedName>
        <fullName evidence="7">Anaerobic ribonucleoside-triphosphate reductase-activating protein</fullName>
        <ecNumber evidence="7">1.97.1.-</ecNumber>
    </recommendedName>
</protein>
<keyword evidence="9" id="KW-1185">Reference proteome</keyword>
<dbReference type="GO" id="GO:0004748">
    <property type="term" value="F:ribonucleoside-diphosphate reductase activity, thioredoxin disulfide as acceptor"/>
    <property type="evidence" value="ECO:0007669"/>
    <property type="project" value="TreeGrafter"/>
</dbReference>
<evidence type="ECO:0000256" key="4">
    <source>
        <dbReference type="ARBA" id="ARBA00022723"/>
    </source>
</evidence>
<dbReference type="PIRSF" id="PIRSF000368">
    <property type="entry name" value="NrdG"/>
    <property type="match status" value="1"/>
</dbReference>
<sequence>MNTAGGGLPGGLINMAAFLPASSVNGPGRRAVVWVQGCHRRCPGCFNPEMLALTENQLVTVAELAGRILAAGGIEGVTFSGGEPFRQAAALAELAAIMVKHGLTVIVFTGYEYEELTQADNPDWNKLLQVTDLLVSGPYLEHRPSCSYLRGSANQELVFLSPRLRDHPDINKQAGQAREFIIDAAGNIIITGLG</sequence>
<dbReference type="InterPro" id="IPR034457">
    <property type="entry name" value="Organic_radical-activating"/>
</dbReference>
<dbReference type="Proteomes" id="UP000320776">
    <property type="component" value="Chromosome"/>
</dbReference>
<gene>
    <name evidence="8" type="ORF">SPTER_47060</name>
</gene>
<dbReference type="GO" id="GO:0051539">
    <property type="term" value="F:4 iron, 4 sulfur cluster binding"/>
    <property type="evidence" value="ECO:0007669"/>
    <property type="project" value="UniProtKB-KW"/>
</dbReference>
<comment type="function">
    <text evidence="7">Activation of anaerobic ribonucleoside-triphosphate reductase under anaerobic conditions by generation of an organic free radical, using S-adenosylmethionine and reduced flavodoxin as cosubstrates to produce 5'-deoxy-adenosine.</text>
</comment>
<dbReference type="InterPro" id="IPR058240">
    <property type="entry name" value="rSAM_sf"/>
</dbReference>
<comment type="cofactor">
    <cofactor evidence="1">
        <name>[4Fe-4S] cluster</name>
        <dbReference type="ChEBI" id="CHEBI:49883"/>
    </cofactor>
</comment>
<dbReference type="SUPFAM" id="SSF102114">
    <property type="entry name" value="Radical SAM enzymes"/>
    <property type="match status" value="1"/>
</dbReference>
<dbReference type="OrthoDB" id="9782387at2"/>
<evidence type="ECO:0000313" key="9">
    <source>
        <dbReference type="Proteomes" id="UP000320776"/>
    </source>
</evidence>
<comment type="similarity">
    <text evidence="7">Belongs to the organic radical-activating enzymes family.</text>
</comment>
<accession>A0A517E0U4</accession>
<dbReference type="EC" id="1.97.1.-" evidence="7"/>
<evidence type="ECO:0000256" key="1">
    <source>
        <dbReference type="ARBA" id="ARBA00001966"/>
    </source>
</evidence>
<dbReference type="SFLD" id="SFLDS00029">
    <property type="entry name" value="Radical_SAM"/>
    <property type="match status" value="1"/>
</dbReference>
<name>A0A517E0U4_9FIRM</name>
<dbReference type="GO" id="GO:0043365">
    <property type="term" value="F:[formate-C-acetyltransferase]-activating enzyme activity"/>
    <property type="evidence" value="ECO:0007669"/>
    <property type="project" value="InterPro"/>
</dbReference>
<dbReference type="PANTHER" id="PTHR30352">
    <property type="entry name" value="PYRUVATE FORMATE-LYASE-ACTIVATING ENZYME"/>
    <property type="match status" value="1"/>
</dbReference>
<keyword evidence="7" id="KW-0560">Oxidoreductase</keyword>
<reference evidence="8 9" key="1">
    <citation type="submission" date="2019-02" db="EMBL/GenBank/DDBJ databases">
        <title>Closed genome of Sporomusa termitida DSM 4440.</title>
        <authorList>
            <person name="Poehlein A."/>
            <person name="Daniel R."/>
        </authorList>
    </citation>
    <scope>NUCLEOTIDE SEQUENCE [LARGE SCALE GENOMIC DNA]</scope>
    <source>
        <strain evidence="8 9">DSM 4440</strain>
    </source>
</reference>
<evidence type="ECO:0000256" key="7">
    <source>
        <dbReference type="PIRNR" id="PIRNR000368"/>
    </source>
</evidence>
<dbReference type="SFLD" id="SFLDG01063">
    <property type="entry name" value="activating_enzymes__group_1"/>
    <property type="match status" value="1"/>
</dbReference>
<dbReference type="SFLD" id="SFLDF00299">
    <property type="entry name" value="anaerobic_ribonucleoside-triph"/>
    <property type="match status" value="1"/>
</dbReference>
<dbReference type="Pfam" id="PF13353">
    <property type="entry name" value="Fer4_12"/>
    <property type="match status" value="1"/>
</dbReference>
<dbReference type="CDD" id="cd01335">
    <property type="entry name" value="Radical_SAM"/>
    <property type="match status" value="1"/>
</dbReference>
<proteinExistence type="inferred from homology"/>
<dbReference type="KEGG" id="sted:SPTER_47060"/>
<keyword evidence="2" id="KW-0004">4Fe-4S</keyword>
<evidence type="ECO:0000256" key="2">
    <source>
        <dbReference type="ARBA" id="ARBA00022485"/>
    </source>
</evidence>
<keyword evidence="5" id="KW-0408">Iron</keyword>
<dbReference type="RefSeq" id="WP_144352528.1">
    <property type="nucleotide sequence ID" value="NZ_CP036259.1"/>
</dbReference>
<dbReference type="PANTHER" id="PTHR30352:SF2">
    <property type="entry name" value="ANAEROBIC RIBONUCLEOSIDE-TRIPHOSPHATE REDUCTASE-ACTIVATING PROTEIN"/>
    <property type="match status" value="1"/>
</dbReference>
<dbReference type="InterPro" id="IPR012837">
    <property type="entry name" value="NrdG"/>
</dbReference>
<dbReference type="AlphaFoldDB" id="A0A517E0U4"/>
<evidence type="ECO:0000256" key="5">
    <source>
        <dbReference type="ARBA" id="ARBA00023004"/>
    </source>
</evidence>
<evidence type="ECO:0000256" key="6">
    <source>
        <dbReference type="ARBA" id="ARBA00023014"/>
    </source>
</evidence>
<keyword evidence="4" id="KW-0479">Metal-binding</keyword>